<proteinExistence type="predicted"/>
<dbReference type="Gramene" id="rna-gnl|WGS:NBSK|LSAT_6X60060_mrna">
    <property type="protein sequence ID" value="cds-PLY63214.1"/>
    <property type="gene ID" value="gene-LSAT_6X60060"/>
</dbReference>
<evidence type="ECO:0000313" key="2">
    <source>
        <dbReference type="EMBL" id="KAJ0201801.1"/>
    </source>
</evidence>
<dbReference type="SUPFAM" id="SSF52047">
    <property type="entry name" value="RNI-like"/>
    <property type="match status" value="1"/>
</dbReference>
<reference evidence="2 3" key="1">
    <citation type="journal article" date="2017" name="Nat. Commun.">
        <title>Genome assembly with in vitro proximity ligation data and whole-genome triplication in lettuce.</title>
        <authorList>
            <person name="Reyes-Chin-Wo S."/>
            <person name="Wang Z."/>
            <person name="Yang X."/>
            <person name="Kozik A."/>
            <person name="Arikit S."/>
            <person name="Song C."/>
            <person name="Xia L."/>
            <person name="Froenicke L."/>
            <person name="Lavelle D.O."/>
            <person name="Truco M.J."/>
            <person name="Xia R."/>
            <person name="Zhu S."/>
            <person name="Xu C."/>
            <person name="Xu H."/>
            <person name="Xu X."/>
            <person name="Cox K."/>
            <person name="Korf I."/>
            <person name="Meyers B.C."/>
            <person name="Michelmore R.W."/>
        </authorList>
    </citation>
    <scope>NUCLEOTIDE SEQUENCE [LARGE SCALE GENOMIC DNA]</scope>
    <source>
        <strain evidence="3">cv. Salinas</strain>
        <tissue evidence="2">Seedlings</tissue>
    </source>
</reference>
<dbReference type="Gene3D" id="3.80.10.10">
    <property type="entry name" value="Ribonuclease Inhibitor"/>
    <property type="match status" value="1"/>
</dbReference>
<evidence type="ECO:0000259" key="1">
    <source>
        <dbReference type="Pfam" id="PF12937"/>
    </source>
</evidence>
<evidence type="ECO:0000313" key="3">
    <source>
        <dbReference type="Proteomes" id="UP000235145"/>
    </source>
</evidence>
<dbReference type="Proteomes" id="UP000235145">
    <property type="component" value="Unassembled WGS sequence"/>
</dbReference>
<dbReference type="Pfam" id="PF12937">
    <property type="entry name" value="F-box-like"/>
    <property type="match status" value="1"/>
</dbReference>
<sequence>MEGRDWNELPVHCLVEILKRVGIESLVQTVPLVCKSWYEATFYPQCWQKLIFTKSPCLRNSKCFDYKIVASLDHINDADDVLEAFLQFAIRRSHGLVSHIVFHPKSRLKQGQIAWIAQRCPSLKLLVLPSYLSYVINFEVSDSICKWKDLEALQVASLIGLKKTIANISKNCQNFKHLSVYVPRIDGDVALAIGSQLPKIKTLDLQFSKIERNDLVVILKGCQKLEHLDVRECKGIAYDDEILNLARSIRVFRHEGFYFGE</sequence>
<dbReference type="InterPro" id="IPR001810">
    <property type="entry name" value="F-box_dom"/>
</dbReference>
<gene>
    <name evidence="2" type="ORF">LSAT_V11C600321650</name>
</gene>
<accession>A0A9R1X717</accession>
<dbReference type="InterPro" id="IPR036047">
    <property type="entry name" value="F-box-like_dom_sf"/>
</dbReference>
<dbReference type="SUPFAM" id="SSF81383">
    <property type="entry name" value="F-box domain"/>
    <property type="match status" value="1"/>
</dbReference>
<dbReference type="AlphaFoldDB" id="A0A9R1X717"/>
<dbReference type="Gene3D" id="1.20.1280.50">
    <property type="match status" value="1"/>
</dbReference>
<dbReference type="InterPro" id="IPR032675">
    <property type="entry name" value="LRR_dom_sf"/>
</dbReference>
<protein>
    <recommendedName>
        <fullName evidence="1">F-box domain-containing protein</fullName>
    </recommendedName>
</protein>
<dbReference type="OrthoDB" id="1929062at2759"/>
<dbReference type="PANTHER" id="PTHR38926:SF5">
    <property type="entry name" value="F-BOX AND LEUCINE-RICH REPEAT PROTEIN 6"/>
    <property type="match status" value="1"/>
</dbReference>
<dbReference type="GO" id="GO:1905761">
    <property type="term" value="F:SCF ubiquitin ligase complex binding"/>
    <property type="evidence" value="ECO:0000318"/>
    <property type="project" value="GO_Central"/>
</dbReference>
<organism evidence="2 3">
    <name type="scientific">Lactuca sativa</name>
    <name type="common">Garden lettuce</name>
    <dbReference type="NCBI Taxonomy" id="4236"/>
    <lineage>
        <taxon>Eukaryota</taxon>
        <taxon>Viridiplantae</taxon>
        <taxon>Streptophyta</taxon>
        <taxon>Embryophyta</taxon>
        <taxon>Tracheophyta</taxon>
        <taxon>Spermatophyta</taxon>
        <taxon>Magnoliopsida</taxon>
        <taxon>eudicotyledons</taxon>
        <taxon>Gunneridae</taxon>
        <taxon>Pentapetalae</taxon>
        <taxon>asterids</taxon>
        <taxon>campanulids</taxon>
        <taxon>Asterales</taxon>
        <taxon>Asteraceae</taxon>
        <taxon>Cichorioideae</taxon>
        <taxon>Cichorieae</taxon>
        <taxon>Lactucinae</taxon>
        <taxon>Lactuca</taxon>
    </lineage>
</organism>
<comment type="caution">
    <text evidence="2">The sequence shown here is derived from an EMBL/GenBank/DDBJ whole genome shotgun (WGS) entry which is preliminary data.</text>
</comment>
<keyword evidence="3" id="KW-1185">Reference proteome</keyword>
<feature type="domain" description="F-box" evidence="1">
    <location>
        <begin position="6"/>
        <end position="52"/>
    </location>
</feature>
<dbReference type="PANTHER" id="PTHR38926">
    <property type="entry name" value="F-BOX DOMAIN CONTAINING PROTEIN, EXPRESSED"/>
    <property type="match status" value="1"/>
</dbReference>
<dbReference type="EMBL" id="NBSK02000006">
    <property type="protein sequence ID" value="KAJ0201801.1"/>
    <property type="molecule type" value="Genomic_DNA"/>
</dbReference>
<name>A0A9R1X717_LACSA</name>